<dbReference type="Proteomes" id="UP000318288">
    <property type="component" value="Unassembled WGS sequence"/>
</dbReference>
<evidence type="ECO:0000313" key="1">
    <source>
        <dbReference type="EMBL" id="TWU43558.1"/>
    </source>
</evidence>
<dbReference type="AlphaFoldDB" id="A0A5C6E3U2"/>
<accession>A0A5C6E3U2</accession>
<comment type="caution">
    <text evidence="1">The sequence shown here is derived from an EMBL/GenBank/DDBJ whole genome shotgun (WGS) entry which is preliminary data.</text>
</comment>
<gene>
    <name evidence="1" type="ORF">Poly51_63360</name>
</gene>
<reference evidence="1 2" key="1">
    <citation type="submission" date="2019-02" db="EMBL/GenBank/DDBJ databases">
        <title>Deep-cultivation of Planctomycetes and their phenomic and genomic characterization uncovers novel biology.</title>
        <authorList>
            <person name="Wiegand S."/>
            <person name="Jogler M."/>
            <person name="Boedeker C."/>
            <person name="Pinto D."/>
            <person name="Vollmers J."/>
            <person name="Rivas-Marin E."/>
            <person name="Kohn T."/>
            <person name="Peeters S.H."/>
            <person name="Heuer A."/>
            <person name="Rast P."/>
            <person name="Oberbeckmann S."/>
            <person name="Bunk B."/>
            <person name="Jeske O."/>
            <person name="Meyerdierks A."/>
            <person name="Storesund J.E."/>
            <person name="Kallscheuer N."/>
            <person name="Luecker S."/>
            <person name="Lage O.M."/>
            <person name="Pohl T."/>
            <person name="Merkel B.J."/>
            <person name="Hornburger P."/>
            <person name="Mueller R.-W."/>
            <person name="Bruemmer F."/>
            <person name="Labrenz M."/>
            <person name="Spormann A.M."/>
            <person name="Op Den Camp H."/>
            <person name="Overmann J."/>
            <person name="Amann R."/>
            <person name="Jetten M.S.M."/>
            <person name="Mascher T."/>
            <person name="Medema M.H."/>
            <person name="Devos D.P."/>
            <person name="Kaster A.-K."/>
            <person name="Ovreas L."/>
            <person name="Rohde M."/>
            <person name="Galperin M.Y."/>
            <person name="Jogler C."/>
        </authorList>
    </citation>
    <scope>NUCLEOTIDE SEQUENCE [LARGE SCALE GENOMIC DNA]</scope>
    <source>
        <strain evidence="1 2">Poly51</strain>
    </source>
</reference>
<sequence length="180" mass="19981">MLPAKTRRRRDELLPIGLVEHHLLGDRALSSYDIAERLIPIHDAVIESADSVAIDSKSVMIINNSVTDALGQPVGEFVRIEDWDSLNEMIEDCGGFTEDPAHIAGWLFSSLYWDNLTACRFATAWFFTDAILINHRMPMLELQNKDIGGFLSALSGSGPPILDGQTFFPTQYKRETVSGG</sequence>
<protein>
    <submittedName>
        <fullName evidence="1">Uncharacterized protein</fullName>
    </submittedName>
</protein>
<dbReference type="RefSeq" id="WP_146462632.1">
    <property type="nucleotide sequence ID" value="NZ_SJPW01000022.1"/>
</dbReference>
<dbReference type="EMBL" id="SJPW01000022">
    <property type="protein sequence ID" value="TWU43558.1"/>
    <property type="molecule type" value="Genomic_DNA"/>
</dbReference>
<keyword evidence="2" id="KW-1185">Reference proteome</keyword>
<proteinExistence type="predicted"/>
<evidence type="ECO:0000313" key="2">
    <source>
        <dbReference type="Proteomes" id="UP000318288"/>
    </source>
</evidence>
<organism evidence="1 2">
    <name type="scientific">Rubripirellula tenax</name>
    <dbReference type="NCBI Taxonomy" id="2528015"/>
    <lineage>
        <taxon>Bacteria</taxon>
        <taxon>Pseudomonadati</taxon>
        <taxon>Planctomycetota</taxon>
        <taxon>Planctomycetia</taxon>
        <taxon>Pirellulales</taxon>
        <taxon>Pirellulaceae</taxon>
        <taxon>Rubripirellula</taxon>
    </lineage>
</organism>
<name>A0A5C6E3U2_9BACT</name>
<dbReference type="OrthoDB" id="9889971at2"/>